<dbReference type="EMBL" id="AP017378">
    <property type="protein sequence ID" value="BBD07403.1"/>
    <property type="molecule type" value="Genomic_DNA"/>
</dbReference>
<dbReference type="Pfam" id="PF10861">
    <property type="entry name" value="DUF2784"/>
    <property type="match status" value="1"/>
</dbReference>
<evidence type="ECO:0000313" key="2">
    <source>
        <dbReference type="EMBL" id="BBD07403.1"/>
    </source>
</evidence>
<feature type="transmembrane region" description="Helical" evidence="1">
    <location>
        <begin position="131"/>
        <end position="150"/>
    </location>
</feature>
<protein>
    <recommendedName>
        <fullName evidence="4">DUF2784 domain-containing protein</fullName>
    </recommendedName>
</protein>
<name>A0A2Z6AW11_9BACT</name>
<dbReference type="InterPro" id="IPR021218">
    <property type="entry name" value="DUF2784"/>
</dbReference>
<keyword evidence="3" id="KW-1185">Reference proteome</keyword>
<proteinExistence type="predicted"/>
<dbReference type="KEGG" id="dfl:DFE_0677"/>
<evidence type="ECO:0000313" key="3">
    <source>
        <dbReference type="Proteomes" id="UP000269883"/>
    </source>
</evidence>
<dbReference type="RefSeq" id="WP_126376626.1">
    <property type="nucleotide sequence ID" value="NZ_AP017378.1"/>
</dbReference>
<gene>
    <name evidence="2" type="ORF">DFE_0677</name>
</gene>
<evidence type="ECO:0000256" key="1">
    <source>
        <dbReference type="SAM" id="Phobius"/>
    </source>
</evidence>
<feature type="transmembrane region" description="Helical" evidence="1">
    <location>
        <begin position="28"/>
        <end position="57"/>
    </location>
</feature>
<dbReference type="AlphaFoldDB" id="A0A2Z6AW11"/>
<organism evidence="2 3">
    <name type="scientific">Desulfovibrio ferrophilus</name>
    <dbReference type="NCBI Taxonomy" id="241368"/>
    <lineage>
        <taxon>Bacteria</taxon>
        <taxon>Pseudomonadati</taxon>
        <taxon>Thermodesulfobacteriota</taxon>
        <taxon>Desulfovibrionia</taxon>
        <taxon>Desulfovibrionales</taxon>
        <taxon>Desulfovibrionaceae</taxon>
        <taxon>Desulfovibrio</taxon>
    </lineage>
</organism>
<dbReference type="OrthoDB" id="370375at2"/>
<keyword evidence="1" id="KW-0472">Membrane</keyword>
<evidence type="ECO:0008006" key="4">
    <source>
        <dbReference type="Google" id="ProtNLM"/>
    </source>
</evidence>
<accession>A0A2Z6AW11</accession>
<keyword evidence="1" id="KW-0812">Transmembrane</keyword>
<feature type="transmembrane region" description="Helical" evidence="1">
    <location>
        <begin position="69"/>
        <end position="90"/>
    </location>
</feature>
<sequence length="158" mass="18309">MLKLVTNVLLDIARDKSLGNNQVMSSDIAIVLADLILALHWAFAAFISMGLGIIWLGKFYGWKFIRSRWLRLTHLGAMGIVVGESLLGVFCPLTEWEHRLRRVADQSAGYETTFMDYWAEKLFYWDIPTNAFMLIYILFFALMLITWRLVPPYSRPSR</sequence>
<dbReference type="Proteomes" id="UP000269883">
    <property type="component" value="Chromosome"/>
</dbReference>
<reference evidence="2 3" key="1">
    <citation type="journal article" date="2018" name="Sci. Adv.">
        <title>Multi-heme cytochromes provide a pathway for survival in energy-limited environments.</title>
        <authorList>
            <person name="Deng X."/>
            <person name="Dohmae N."/>
            <person name="Nealson K.H."/>
            <person name="Hashimoto K."/>
            <person name="Okamoto A."/>
        </authorList>
    </citation>
    <scope>NUCLEOTIDE SEQUENCE [LARGE SCALE GENOMIC DNA]</scope>
    <source>
        <strain evidence="2 3">IS5</strain>
    </source>
</reference>
<keyword evidence="1" id="KW-1133">Transmembrane helix</keyword>